<dbReference type="Pfam" id="PF00672">
    <property type="entry name" value="HAMP"/>
    <property type="match status" value="1"/>
</dbReference>
<dbReference type="CDD" id="cd06225">
    <property type="entry name" value="HAMP"/>
    <property type="match status" value="1"/>
</dbReference>
<reference evidence="10" key="1">
    <citation type="journal article" date="2019" name="Int. J. Syst. Evol. Microbiol.">
        <title>The Global Catalogue of Microorganisms (GCM) 10K type strain sequencing project: providing services to taxonomists for standard genome sequencing and annotation.</title>
        <authorList>
            <consortium name="The Broad Institute Genomics Platform"/>
            <consortium name="The Broad Institute Genome Sequencing Center for Infectious Disease"/>
            <person name="Wu L."/>
            <person name="Ma J."/>
        </authorList>
    </citation>
    <scope>NUCLEOTIDE SEQUENCE [LARGE SCALE GENOMIC DNA]</scope>
    <source>
        <strain evidence="10">CGMCC 1.15399</strain>
    </source>
</reference>
<feature type="domain" description="HAMP" evidence="8">
    <location>
        <begin position="223"/>
        <end position="275"/>
    </location>
</feature>
<feature type="transmembrane region" description="Helical" evidence="6">
    <location>
        <begin position="12"/>
        <end position="38"/>
    </location>
</feature>
<dbReference type="Pfam" id="PF07730">
    <property type="entry name" value="HisKA_3"/>
    <property type="match status" value="1"/>
</dbReference>
<dbReference type="InterPro" id="IPR011712">
    <property type="entry name" value="Sig_transdc_His_kin_sub3_dim/P"/>
</dbReference>
<dbReference type="InterPro" id="IPR003660">
    <property type="entry name" value="HAMP_dom"/>
</dbReference>
<dbReference type="RefSeq" id="WP_219536828.1">
    <property type="nucleotide sequence ID" value="NZ_JAHKRM010000032.1"/>
</dbReference>
<sequence>MLSRRGLRFRLAVSYVLISGVAVLLAETLAGGLIVTLASKEIVLEQPGLSSMAQQRAEAIAGADATAMGLMAAAEKGDLSDRELMNKVAGLWLRQASLSHDLDESPTLRAAAGQDGRLLLASQPPSYSTGSAPPGLTNKTPSTSGMIVAPGEPVGWAVRPVLVNGATIGLVYVQARAKNPNTPPDSRAGVSWSLTTSGWVVSGILTFALLVPLCVMSGLLSTRRLIFRIQRLAERVAAMAEGDLKSRVPVSGSDEVAGLERGFNAMAERVDAAGHAERIVAAEKAQRAERTRIARELHDSVSQNLFSLGLVVSSMRRSLPEGSRLLEQAETLEQTIEHTMREMRTMLLQLRPVALEEMGLVAALRELCEAYEMRLGISVRTDLREVALSPDAEHVVLRVVQEALGNATRHGDAQVIELSLTRVDGLIELEIHDNGRGFDTKKANGRHGMGLTVMSERIAELGGTVSVTSAQERGTTVRARMPADAGSAK</sequence>
<evidence type="ECO:0000256" key="6">
    <source>
        <dbReference type="SAM" id="Phobius"/>
    </source>
</evidence>
<proteinExistence type="predicted"/>
<evidence type="ECO:0000256" key="4">
    <source>
        <dbReference type="ARBA" id="ARBA00022989"/>
    </source>
</evidence>
<gene>
    <name evidence="9" type="ORF">ACFSJ0_00220</name>
</gene>
<evidence type="ECO:0000313" key="9">
    <source>
        <dbReference type="EMBL" id="MFD1535432.1"/>
    </source>
</evidence>
<keyword evidence="5" id="KW-0902">Two-component regulatory system</keyword>
<evidence type="ECO:0000256" key="1">
    <source>
        <dbReference type="ARBA" id="ARBA00022679"/>
    </source>
</evidence>
<evidence type="ECO:0000256" key="3">
    <source>
        <dbReference type="ARBA" id="ARBA00022777"/>
    </source>
</evidence>
<dbReference type="CDD" id="cd16917">
    <property type="entry name" value="HATPase_UhpB-NarQ-NarX-like"/>
    <property type="match status" value="1"/>
</dbReference>
<dbReference type="GO" id="GO:0016301">
    <property type="term" value="F:kinase activity"/>
    <property type="evidence" value="ECO:0007669"/>
    <property type="project" value="UniProtKB-KW"/>
</dbReference>
<dbReference type="InterPro" id="IPR050482">
    <property type="entry name" value="Sensor_HK_TwoCompSys"/>
</dbReference>
<protein>
    <submittedName>
        <fullName evidence="9">Histidine kinase</fullName>
    </submittedName>
</protein>
<name>A0ABW4G241_9ACTN</name>
<keyword evidence="3 9" id="KW-0418">Kinase</keyword>
<keyword evidence="4 6" id="KW-1133">Transmembrane helix</keyword>
<keyword evidence="6" id="KW-0472">Membrane</keyword>
<evidence type="ECO:0000259" key="8">
    <source>
        <dbReference type="PROSITE" id="PS50885"/>
    </source>
</evidence>
<dbReference type="PANTHER" id="PTHR24421:SF61">
    <property type="entry name" value="OXYGEN SENSOR HISTIDINE KINASE NREB"/>
    <property type="match status" value="1"/>
</dbReference>
<keyword evidence="10" id="KW-1185">Reference proteome</keyword>
<dbReference type="InterPro" id="IPR005467">
    <property type="entry name" value="His_kinase_dom"/>
</dbReference>
<dbReference type="EMBL" id="JBHUCM010000001">
    <property type="protein sequence ID" value="MFD1535432.1"/>
    <property type="molecule type" value="Genomic_DNA"/>
</dbReference>
<dbReference type="PROSITE" id="PS50885">
    <property type="entry name" value="HAMP"/>
    <property type="match status" value="1"/>
</dbReference>
<dbReference type="SMART" id="SM00304">
    <property type="entry name" value="HAMP"/>
    <property type="match status" value="1"/>
</dbReference>
<dbReference type="PANTHER" id="PTHR24421">
    <property type="entry name" value="NITRATE/NITRITE SENSOR PROTEIN NARX-RELATED"/>
    <property type="match status" value="1"/>
</dbReference>
<evidence type="ECO:0000256" key="5">
    <source>
        <dbReference type="ARBA" id="ARBA00023012"/>
    </source>
</evidence>
<dbReference type="InterPro" id="IPR003594">
    <property type="entry name" value="HATPase_dom"/>
</dbReference>
<keyword evidence="1" id="KW-0808">Transferase</keyword>
<evidence type="ECO:0000313" key="10">
    <source>
        <dbReference type="Proteomes" id="UP001597097"/>
    </source>
</evidence>
<evidence type="ECO:0000256" key="2">
    <source>
        <dbReference type="ARBA" id="ARBA00022692"/>
    </source>
</evidence>
<accession>A0ABW4G241</accession>
<evidence type="ECO:0000259" key="7">
    <source>
        <dbReference type="PROSITE" id="PS50109"/>
    </source>
</evidence>
<feature type="domain" description="Histidine kinase" evidence="7">
    <location>
        <begin position="292"/>
        <end position="485"/>
    </location>
</feature>
<dbReference type="SMART" id="SM00387">
    <property type="entry name" value="HATPase_c"/>
    <property type="match status" value="1"/>
</dbReference>
<feature type="transmembrane region" description="Helical" evidence="6">
    <location>
        <begin position="199"/>
        <end position="221"/>
    </location>
</feature>
<comment type="caution">
    <text evidence="9">The sequence shown here is derived from an EMBL/GenBank/DDBJ whole genome shotgun (WGS) entry which is preliminary data.</text>
</comment>
<dbReference type="Pfam" id="PF02518">
    <property type="entry name" value="HATPase_c"/>
    <property type="match status" value="1"/>
</dbReference>
<dbReference type="Proteomes" id="UP001597097">
    <property type="component" value="Unassembled WGS sequence"/>
</dbReference>
<keyword evidence="2 6" id="KW-0812">Transmembrane</keyword>
<dbReference type="PROSITE" id="PS50109">
    <property type="entry name" value="HIS_KIN"/>
    <property type="match status" value="1"/>
</dbReference>
<organism evidence="9 10">
    <name type="scientific">Nonomuraea guangzhouensis</name>
    <dbReference type="NCBI Taxonomy" id="1291555"/>
    <lineage>
        <taxon>Bacteria</taxon>
        <taxon>Bacillati</taxon>
        <taxon>Actinomycetota</taxon>
        <taxon>Actinomycetes</taxon>
        <taxon>Streptosporangiales</taxon>
        <taxon>Streptosporangiaceae</taxon>
        <taxon>Nonomuraea</taxon>
    </lineage>
</organism>